<sequence>MHKSYQQFQVLDICIVIISPDISCTIKQSSKLYLVTFSSSIDKFHCNFINMKFVLVVALGVALVASCPHGDEEAKAGKRLIKTTFEGPGQWMDEDEIWGLISKHQNFMDITDHNFPDIKEGDVNVQAIPTTLRFQSTVNGLLGRTSITRMQDFIRTFSSYHNRYYQAQTGIDSQRWLFAQVQESIANYAGSATVNEVTHTFGPQSSIVARLTGSDPTLRSEIVIIGAHQDSINIAGSSLGAPGADDNASGSVVVLETLRVLVESGYIPKRTIEFHWYAAEEVGLRGSAAIASSYSTNRVNVVGMVNFDVPGYYVSGRDEIGIYTDNVNAQVTAFLRLLVDGYCTYTWVNKTCGYGCSDHASWTSYGFPAGFPAEVVFHPRMHSVGDNFASVGFTQVNEYVKLSLGFVVEMSEPGTL</sequence>
<evidence type="ECO:0000256" key="6">
    <source>
        <dbReference type="ARBA" id="ARBA00022801"/>
    </source>
</evidence>
<name>A0A226EUE8_FOLCA</name>
<dbReference type="GO" id="GO:0046872">
    <property type="term" value="F:metal ion binding"/>
    <property type="evidence" value="ECO:0007669"/>
    <property type="project" value="UniProtKB-KW"/>
</dbReference>
<keyword evidence="2 10" id="KW-0031">Aminopeptidase</keyword>
<evidence type="ECO:0000259" key="9">
    <source>
        <dbReference type="Pfam" id="PF04389"/>
    </source>
</evidence>
<evidence type="ECO:0000256" key="1">
    <source>
        <dbReference type="ARBA" id="ARBA00001947"/>
    </source>
</evidence>
<evidence type="ECO:0000256" key="7">
    <source>
        <dbReference type="ARBA" id="ARBA00022833"/>
    </source>
</evidence>
<dbReference type="SUPFAM" id="SSF53187">
    <property type="entry name" value="Zn-dependent exopeptidases"/>
    <property type="match status" value="1"/>
</dbReference>
<keyword evidence="3" id="KW-0645">Protease</keyword>
<dbReference type="Gene3D" id="3.40.630.10">
    <property type="entry name" value="Zn peptidases"/>
    <property type="match status" value="1"/>
</dbReference>
<evidence type="ECO:0000256" key="5">
    <source>
        <dbReference type="ARBA" id="ARBA00022729"/>
    </source>
</evidence>
<dbReference type="AlphaFoldDB" id="A0A226EUE8"/>
<dbReference type="GO" id="GO:0006508">
    <property type="term" value="P:proteolysis"/>
    <property type="evidence" value="ECO:0007669"/>
    <property type="project" value="UniProtKB-KW"/>
</dbReference>
<keyword evidence="5" id="KW-0732">Signal</keyword>
<dbReference type="Proteomes" id="UP000198287">
    <property type="component" value="Unassembled WGS sequence"/>
</dbReference>
<dbReference type="InterPro" id="IPR045175">
    <property type="entry name" value="M28_fam"/>
</dbReference>
<dbReference type="OrthoDB" id="2214at2759"/>
<dbReference type="InterPro" id="IPR007484">
    <property type="entry name" value="Peptidase_M28"/>
</dbReference>
<evidence type="ECO:0000256" key="2">
    <source>
        <dbReference type="ARBA" id="ARBA00022438"/>
    </source>
</evidence>
<evidence type="ECO:0000313" key="11">
    <source>
        <dbReference type="Proteomes" id="UP000198287"/>
    </source>
</evidence>
<accession>A0A226EUE8</accession>
<dbReference type="PANTHER" id="PTHR12147:SF56">
    <property type="entry name" value="AMINOPEPTIDASE YDR415C-RELATED"/>
    <property type="match status" value="1"/>
</dbReference>
<gene>
    <name evidence="10" type="ORF">Fcan01_04787</name>
</gene>
<dbReference type="EMBL" id="LNIX01000002">
    <property type="protein sequence ID" value="OXA60777.1"/>
    <property type="molecule type" value="Genomic_DNA"/>
</dbReference>
<comment type="caution">
    <text evidence="10">The sequence shown here is derived from an EMBL/GenBank/DDBJ whole genome shotgun (WGS) entry which is preliminary data.</text>
</comment>
<dbReference type="Pfam" id="PF04389">
    <property type="entry name" value="Peptidase_M28"/>
    <property type="match status" value="1"/>
</dbReference>
<dbReference type="GO" id="GO:0004177">
    <property type="term" value="F:aminopeptidase activity"/>
    <property type="evidence" value="ECO:0007669"/>
    <property type="project" value="UniProtKB-KW"/>
</dbReference>
<organism evidence="10 11">
    <name type="scientific">Folsomia candida</name>
    <name type="common">Springtail</name>
    <dbReference type="NCBI Taxonomy" id="158441"/>
    <lineage>
        <taxon>Eukaryota</taxon>
        <taxon>Metazoa</taxon>
        <taxon>Ecdysozoa</taxon>
        <taxon>Arthropoda</taxon>
        <taxon>Hexapoda</taxon>
        <taxon>Collembola</taxon>
        <taxon>Entomobryomorpha</taxon>
        <taxon>Isotomoidea</taxon>
        <taxon>Isotomidae</taxon>
        <taxon>Proisotominae</taxon>
        <taxon>Folsomia</taxon>
    </lineage>
</organism>
<comment type="similarity">
    <text evidence="8">Belongs to the peptidase M28 family. M28E subfamily.</text>
</comment>
<evidence type="ECO:0000256" key="4">
    <source>
        <dbReference type="ARBA" id="ARBA00022723"/>
    </source>
</evidence>
<dbReference type="OMA" id="GMLQQDM"/>
<evidence type="ECO:0000256" key="8">
    <source>
        <dbReference type="ARBA" id="ARBA00043962"/>
    </source>
</evidence>
<dbReference type="GO" id="GO:0008235">
    <property type="term" value="F:metalloexopeptidase activity"/>
    <property type="evidence" value="ECO:0007669"/>
    <property type="project" value="InterPro"/>
</dbReference>
<comment type="cofactor">
    <cofactor evidence="1">
        <name>Zn(2+)</name>
        <dbReference type="ChEBI" id="CHEBI:29105"/>
    </cofactor>
</comment>
<proteinExistence type="inferred from homology"/>
<reference evidence="10 11" key="1">
    <citation type="submission" date="2015-12" db="EMBL/GenBank/DDBJ databases">
        <title>The genome of Folsomia candida.</title>
        <authorList>
            <person name="Faddeeva A."/>
            <person name="Derks M.F."/>
            <person name="Anvar Y."/>
            <person name="Smit S."/>
            <person name="Van Straalen N."/>
            <person name="Roelofs D."/>
        </authorList>
    </citation>
    <scope>NUCLEOTIDE SEQUENCE [LARGE SCALE GENOMIC DNA]</scope>
    <source>
        <strain evidence="10 11">VU population</strain>
        <tissue evidence="10">Whole body</tissue>
    </source>
</reference>
<keyword evidence="4" id="KW-0479">Metal-binding</keyword>
<keyword evidence="7" id="KW-0862">Zinc</keyword>
<feature type="domain" description="Peptidase M28" evidence="9">
    <location>
        <begin position="207"/>
        <end position="397"/>
    </location>
</feature>
<keyword evidence="6" id="KW-0378">Hydrolase</keyword>
<protein>
    <submittedName>
        <fullName evidence="10">Leucine aminopeptidase 1</fullName>
    </submittedName>
</protein>
<keyword evidence="11" id="KW-1185">Reference proteome</keyword>
<dbReference type="PANTHER" id="PTHR12147">
    <property type="entry name" value="METALLOPEPTIDASE M28 FAMILY MEMBER"/>
    <property type="match status" value="1"/>
</dbReference>
<evidence type="ECO:0000256" key="3">
    <source>
        <dbReference type="ARBA" id="ARBA00022670"/>
    </source>
</evidence>
<evidence type="ECO:0000313" key="10">
    <source>
        <dbReference type="EMBL" id="OXA60777.1"/>
    </source>
</evidence>